<sequence length="228" mass="25554">MAGGSSSCLATGSSLCFVFILKRCITDKKSQSNWKLPSSSVDLDRKDSSVNPSSQPCEDDTSEVDTLPDTNDQKETTVARHHNCCKKEKFKEGGLLKIKEKIKNAIKIANDKVNAHRRQNTVPYITPPEDEILSLMSTIFYVLRRLGTAANLEAHSLGDITQADETLNERADFCLLAVQAARLYMGLQEQFRRVASRIRQCSTQQIPKILRLYFEDTALTSPTILAKW</sequence>
<name>F4WGI6_ACREC</name>
<protein>
    <submittedName>
        <fullName evidence="2">Uncharacterized protein</fullName>
    </submittedName>
</protein>
<dbReference type="EMBL" id="GL888135">
    <property type="protein sequence ID" value="EGI66687.1"/>
    <property type="molecule type" value="Genomic_DNA"/>
</dbReference>
<dbReference type="Proteomes" id="UP000007755">
    <property type="component" value="Unassembled WGS sequence"/>
</dbReference>
<evidence type="ECO:0000313" key="2">
    <source>
        <dbReference type="EMBL" id="EGI66687.1"/>
    </source>
</evidence>
<evidence type="ECO:0000256" key="1">
    <source>
        <dbReference type="SAM" id="MobiDB-lite"/>
    </source>
</evidence>
<dbReference type="AlphaFoldDB" id="F4WGI6"/>
<accession>F4WGI6</accession>
<dbReference type="STRING" id="103372.F4WGI6"/>
<feature type="region of interest" description="Disordered" evidence="1">
    <location>
        <begin position="35"/>
        <end position="77"/>
    </location>
</feature>
<organism evidence="3">
    <name type="scientific">Acromyrmex echinatior</name>
    <name type="common">Panamanian leafcutter ant</name>
    <name type="synonym">Acromyrmex octospinosus echinatior</name>
    <dbReference type="NCBI Taxonomy" id="103372"/>
    <lineage>
        <taxon>Eukaryota</taxon>
        <taxon>Metazoa</taxon>
        <taxon>Ecdysozoa</taxon>
        <taxon>Arthropoda</taxon>
        <taxon>Hexapoda</taxon>
        <taxon>Insecta</taxon>
        <taxon>Pterygota</taxon>
        <taxon>Neoptera</taxon>
        <taxon>Endopterygota</taxon>
        <taxon>Hymenoptera</taxon>
        <taxon>Apocrita</taxon>
        <taxon>Aculeata</taxon>
        <taxon>Formicoidea</taxon>
        <taxon>Formicidae</taxon>
        <taxon>Myrmicinae</taxon>
        <taxon>Acromyrmex</taxon>
    </lineage>
</organism>
<dbReference type="InParanoid" id="F4WGI6"/>
<keyword evidence="3" id="KW-1185">Reference proteome</keyword>
<reference evidence="2" key="1">
    <citation type="submission" date="2011-02" db="EMBL/GenBank/DDBJ databases">
        <title>The genome of the leaf-cutting ant Acromyrmex echinatior suggests key adaptations to social evolution and fungus farming.</title>
        <authorList>
            <person name="Nygaard S."/>
            <person name="Zhang G."/>
        </authorList>
    </citation>
    <scope>NUCLEOTIDE SEQUENCE</scope>
</reference>
<proteinExistence type="predicted"/>
<evidence type="ECO:0000313" key="3">
    <source>
        <dbReference type="Proteomes" id="UP000007755"/>
    </source>
</evidence>
<gene>
    <name evidence="2" type="ORF">G5I_04765</name>
</gene>